<dbReference type="Gene3D" id="3.90.660.10">
    <property type="match status" value="1"/>
</dbReference>
<sequence>MSDVCNVVVIGAGIAGLSAASRLFEAGYKNTVILEASDRIGGRIQTVQFGDGPYPVELGANWIHGSSLSNSVFKVADTIGALSPYRILNRASSRFLREDGTEIERVTVVKAYYIYKHVEEELYNIVFETTPSGSDRTFLPLTQFRQRLKEERENLVGTTSQSDLNDIKLVHNALENYLRFHEGDELDRVAWELGASSWVVPEGGDVHIPGGYRQVLDYIIRNIPAEAIRFNSEVERVSYSRDGAKVRVQTGDGHVIKADHVIVTCSLGYLKKHHTSIFDPPLPKTKVATIESMAMGRVNKIFLVFDRPVTAPTYKNIALAWENTDIGDDKRHWYRRIFGFDQVFTKTNTIIAWIAGDGAEHMESLTDEEIGNTCVSVLRQFLGNRIIPALKSIRVSRWCSNPYTLGSYSYQTPRLTRGEQEELARPVRACEGRPVLLFAGEAMANGCTHGARDTGLKASETLISFYERKQCKAKL</sequence>
<dbReference type="Gene3D" id="3.50.50.60">
    <property type="entry name" value="FAD/NAD(P)-binding domain"/>
    <property type="match status" value="1"/>
</dbReference>
<evidence type="ECO:0000259" key="1">
    <source>
        <dbReference type="Pfam" id="PF01593"/>
    </source>
</evidence>
<dbReference type="Pfam" id="PF01593">
    <property type="entry name" value="Amino_oxidase"/>
    <property type="match status" value="1"/>
</dbReference>
<name>A0ABY7DFK2_MYAAR</name>
<evidence type="ECO:0000313" key="3">
    <source>
        <dbReference type="Proteomes" id="UP001164746"/>
    </source>
</evidence>
<evidence type="ECO:0000313" key="2">
    <source>
        <dbReference type="EMBL" id="WAQ96432.1"/>
    </source>
</evidence>
<dbReference type="Proteomes" id="UP001164746">
    <property type="component" value="Chromosome 2"/>
</dbReference>
<reference evidence="2" key="1">
    <citation type="submission" date="2022-11" db="EMBL/GenBank/DDBJ databases">
        <title>Centuries of genome instability and evolution in soft-shell clam transmissible cancer (bioRxiv).</title>
        <authorList>
            <person name="Hart S.F.M."/>
            <person name="Yonemitsu M.A."/>
            <person name="Giersch R.M."/>
            <person name="Beal B.F."/>
            <person name="Arriagada G."/>
            <person name="Davis B.W."/>
            <person name="Ostrander E.A."/>
            <person name="Goff S.P."/>
            <person name="Metzger M.J."/>
        </authorList>
    </citation>
    <scope>NUCLEOTIDE SEQUENCE</scope>
    <source>
        <strain evidence="2">MELC-2E11</strain>
        <tissue evidence="2">Siphon/mantle</tissue>
    </source>
</reference>
<proteinExistence type="predicted"/>
<dbReference type="PANTHER" id="PTHR10742:SF416">
    <property type="entry name" value="SPERMINE OXIDASE"/>
    <property type="match status" value="1"/>
</dbReference>
<protein>
    <submittedName>
        <fullName evidence="2">PAOX-like protein</fullName>
    </submittedName>
</protein>
<dbReference type="InterPro" id="IPR002937">
    <property type="entry name" value="Amino_oxidase"/>
</dbReference>
<dbReference type="EMBL" id="CP111013">
    <property type="protein sequence ID" value="WAQ96432.1"/>
    <property type="molecule type" value="Genomic_DNA"/>
</dbReference>
<dbReference type="PANTHER" id="PTHR10742">
    <property type="entry name" value="FLAVIN MONOAMINE OXIDASE"/>
    <property type="match status" value="1"/>
</dbReference>
<gene>
    <name evidence="2" type="ORF">MAR_029122</name>
</gene>
<accession>A0ABY7DFK2</accession>
<dbReference type="SUPFAM" id="SSF54373">
    <property type="entry name" value="FAD-linked reductases, C-terminal domain"/>
    <property type="match status" value="1"/>
</dbReference>
<dbReference type="InterPro" id="IPR050281">
    <property type="entry name" value="Flavin_monoamine_oxidase"/>
</dbReference>
<keyword evidence="3" id="KW-1185">Reference proteome</keyword>
<dbReference type="SUPFAM" id="SSF51905">
    <property type="entry name" value="FAD/NAD(P)-binding domain"/>
    <property type="match status" value="1"/>
</dbReference>
<organism evidence="2 3">
    <name type="scientific">Mya arenaria</name>
    <name type="common">Soft-shell clam</name>
    <dbReference type="NCBI Taxonomy" id="6604"/>
    <lineage>
        <taxon>Eukaryota</taxon>
        <taxon>Metazoa</taxon>
        <taxon>Spiralia</taxon>
        <taxon>Lophotrochozoa</taxon>
        <taxon>Mollusca</taxon>
        <taxon>Bivalvia</taxon>
        <taxon>Autobranchia</taxon>
        <taxon>Heteroconchia</taxon>
        <taxon>Euheterodonta</taxon>
        <taxon>Imparidentia</taxon>
        <taxon>Neoheterodontei</taxon>
        <taxon>Myida</taxon>
        <taxon>Myoidea</taxon>
        <taxon>Myidae</taxon>
        <taxon>Mya</taxon>
    </lineage>
</organism>
<feature type="domain" description="Amine oxidase" evidence="1">
    <location>
        <begin position="14"/>
        <end position="462"/>
    </location>
</feature>
<dbReference type="InterPro" id="IPR036188">
    <property type="entry name" value="FAD/NAD-bd_sf"/>
</dbReference>